<keyword evidence="2" id="KW-1185">Reference proteome</keyword>
<organism evidence="1 2">
    <name type="scientific">Zootermopsis nevadensis</name>
    <name type="common">Dampwood termite</name>
    <dbReference type="NCBI Taxonomy" id="136037"/>
    <lineage>
        <taxon>Eukaryota</taxon>
        <taxon>Metazoa</taxon>
        <taxon>Ecdysozoa</taxon>
        <taxon>Arthropoda</taxon>
        <taxon>Hexapoda</taxon>
        <taxon>Insecta</taxon>
        <taxon>Pterygota</taxon>
        <taxon>Neoptera</taxon>
        <taxon>Polyneoptera</taxon>
        <taxon>Dictyoptera</taxon>
        <taxon>Blattodea</taxon>
        <taxon>Blattoidea</taxon>
        <taxon>Termitoidae</taxon>
        <taxon>Termopsidae</taxon>
        <taxon>Zootermopsis</taxon>
    </lineage>
</organism>
<accession>A0A067R2T8</accession>
<dbReference type="eggNOG" id="ENOG502SAEC">
    <property type="taxonomic scope" value="Eukaryota"/>
</dbReference>
<dbReference type="OrthoDB" id="10051804at2759"/>
<proteinExistence type="predicted"/>
<reference evidence="1 2" key="1">
    <citation type="journal article" date="2014" name="Nat. Commun.">
        <title>Molecular traces of alternative social organization in a termite genome.</title>
        <authorList>
            <person name="Terrapon N."/>
            <person name="Li C."/>
            <person name="Robertson H.M."/>
            <person name="Ji L."/>
            <person name="Meng X."/>
            <person name="Booth W."/>
            <person name="Chen Z."/>
            <person name="Childers C.P."/>
            <person name="Glastad K.M."/>
            <person name="Gokhale K."/>
            <person name="Gowin J."/>
            <person name="Gronenberg W."/>
            <person name="Hermansen R.A."/>
            <person name="Hu H."/>
            <person name="Hunt B.G."/>
            <person name="Huylmans A.K."/>
            <person name="Khalil S.M."/>
            <person name="Mitchell R.D."/>
            <person name="Munoz-Torres M.C."/>
            <person name="Mustard J.A."/>
            <person name="Pan H."/>
            <person name="Reese J.T."/>
            <person name="Scharf M.E."/>
            <person name="Sun F."/>
            <person name="Vogel H."/>
            <person name="Xiao J."/>
            <person name="Yang W."/>
            <person name="Yang Z."/>
            <person name="Yang Z."/>
            <person name="Zhou J."/>
            <person name="Zhu J."/>
            <person name="Brent C.S."/>
            <person name="Elsik C.G."/>
            <person name="Goodisman M.A."/>
            <person name="Liberles D.A."/>
            <person name="Roe R.M."/>
            <person name="Vargo E.L."/>
            <person name="Vilcinskas A."/>
            <person name="Wang J."/>
            <person name="Bornberg-Bauer E."/>
            <person name="Korb J."/>
            <person name="Zhang G."/>
            <person name="Liebig J."/>
        </authorList>
    </citation>
    <scope>NUCLEOTIDE SEQUENCE [LARGE SCALE GENOMIC DNA]</scope>
    <source>
        <tissue evidence="1">Whole organism</tissue>
    </source>
</reference>
<sequence>MQCFDQYAATCLNGDEREVMNRNVAGARHTFSYLCDDPSFQTEYLQYNSCYRKVSKDWDRCANSFLERVNHSYAKAFDICCANHAFLDCVFEVGQKKCKYEAAVFLRRIAGILANVRVYDAACKTKGTAEDRCSAAQWRPTVLFIISAVTLALTTEIFGSS</sequence>
<evidence type="ECO:0000313" key="1">
    <source>
        <dbReference type="EMBL" id="KDR12075.1"/>
    </source>
</evidence>
<dbReference type="PANTHER" id="PTHR33964:SF2">
    <property type="entry name" value="IP09356P"/>
    <property type="match status" value="1"/>
</dbReference>
<dbReference type="InParanoid" id="A0A067R2T8"/>
<dbReference type="AlphaFoldDB" id="A0A067R2T8"/>
<dbReference type="Proteomes" id="UP000027135">
    <property type="component" value="Unassembled WGS sequence"/>
</dbReference>
<gene>
    <name evidence="1" type="ORF">L798_13379</name>
</gene>
<dbReference type="PANTHER" id="PTHR33964">
    <property type="entry name" value="RE45066P-RELATED"/>
    <property type="match status" value="1"/>
</dbReference>
<protein>
    <submittedName>
        <fullName evidence="1">Uncharacterized protein</fullName>
    </submittedName>
</protein>
<dbReference type="EMBL" id="KK853049">
    <property type="protein sequence ID" value="KDR12075.1"/>
    <property type="molecule type" value="Genomic_DNA"/>
</dbReference>
<evidence type="ECO:0000313" key="2">
    <source>
        <dbReference type="Proteomes" id="UP000027135"/>
    </source>
</evidence>
<dbReference type="OMA" id="LHEHCAH"/>
<name>A0A067R2T8_ZOONE</name>